<name>A0A645JS91_9ZZZZ</name>
<dbReference type="GO" id="GO:0000224">
    <property type="term" value="F:peptide-N4-(N-acetyl-beta-glucosaminyl)asparagine amidase activity"/>
    <property type="evidence" value="ECO:0007669"/>
    <property type="project" value="TreeGrafter"/>
</dbReference>
<sequence>MCQQYTREILDRYYGATPYHGWEGDEDEGQMGAWFVMTAIGLFEMNGGVTANSEFDITTPLFEKITISLDGDYYPGNKFTIETKNYSGENKYIQAAYLNGKRLKRPEILFSDIVKGGTLILEAGDKPNDKAF</sequence>
<protein>
    <recommendedName>
        <fullName evidence="1">Glycosyl hydrolase family 92 domain-containing protein</fullName>
    </recommendedName>
</protein>
<evidence type="ECO:0000259" key="1">
    <source>
        <dbReference type="Pfam" id="PF07971"/>
    </source>
</evidence>
<dbReference type="PANTHER" id="PTHR12143:SF39">
    <property type="entry name" value="SECRETED PROTEIN"/>
    <property type="match status" value="1"/>
</dbReference>
<comment type="caution">
    <text evidence="2">The sequence shown here is derived from an EMBL/GenBank/DDBJ whole genome shotgun (WGS) entry which is preliminary data.</text>
</comment>
<dbReference type="InterPro" id="IPR012939">
    <property type="entry name" value="Glyco_hydro_92"/>
</dbReference>
<organism evidence="2">
    <name type="scientific">bioreactor metagenome</name>
    <dbReference type="NCBI Taxonomy" id="1076179"/>
    <lineage>
        <taxon>unclassified sequences</taxon>
        <taxon>metagenomes</taxon>
        <taxon>ecological metagenomes</taxon>
    </lineage>
</organism>
<dbReference type="Pfam" id="PF07971">
    <property type="entry name" value="Glyco_hydro_92"/>
    <property type="match status" value="1"/>
</dbReference>
<evidence type="ECO:0000313" key="2">
    <source>
        <dbReference type="EMBL" id="MPN62974.1"/>
    </source>
</evidence>
<gene>
    <name evidence="2" type="ORF">SDC9_210727</name>
</gene>
<proteinExistence type="predicted"/>
<dbReference type="PANTHER" id="PTHR12143">
    <property type="entry name" value="PEPTIDE N-GLYCANASE PNGASE -RELATED"/>
    <property type="match status" value="1"/>
</dbReference>
<dbReference type="Gene3D" id="3.30.2080.10">
    <property type="entry name" value="GH92 mannosidase domain"/>
    <property type="match status" value="1"/>
</dbReference>
<reference evidence="2" key="1">
    <citation type="submission" date="2019-08" db="EMBL/GenBank/DDBJ databases">
        <authorList>
            <person name="Kucharzyk K."/>
            <person name="Murdoch R.W."/>
            <person name="Higgins S."/>
            <person name="Loffler F."/>
        </authorList>
    </citation>
    <scope>NUCLEOTIDE SEQUENCE</scope>
</reference>
<dbReference type="GO" id="GO:0006516">
    <property type="term" value="P:glycoprotein catabolic process"/>
    <property type="evidence" value="ECO:0007669"/>
    <property type="project" value="TreeGrafter"/>
</dbReference>
<dbReference type="InterPro" id="IPR050883">
    <property type="entry name" value="PNGase"/>
</dbReference>
<dbReference type="GO" id="GO:0005829">
    <property type="term" value="C:cytosol"/>
    <property type="evidence" value="ECO:0007669"/>
    <property type="project" value="TreeGrafter"/>
</dbReference>
<accession>A0A645JS91</accession>
<dbReference type="AlphaFoldDB" id="A0A645JS91"/>
<dbReference type="EMBL" id="VSSQ01141726">
    <property type="protein sequence ID" value="MPN62974.1"/>
    <property type="molecule type" value="Genomic_DNA"/>
</dbReference>
<feature type="domain" description="Glycosyl hydrolase family 92" evidence="1">
    <location>
        <begin position="3"/>
        <end position="124"/>
    </location>
</feature>